<keyword evidence="2" id="KW-1133">Transmembrane helix</keyword>
<keyword evidence="1" id="KW-0175">Coiled coil</keyword>
<name>A0A6N6RJU6_9FLAO</name>
<evidence type="ECO:0000256" key="1">
    <source>
        <dbReference type="SAM" id="Coils"/>
    </source>
</evidence>
<sequence length="301" mass="33244">MSEQATEKKKSNKGLVALVIILLLVIAGMGYLLFDKEATIEDQSTELASIEADLKSSLESISMLESSNDSMDAYIVNREAYLEALLDSVQDAKNATDAQLARWKNNTYSLRRQVAELEGKVDSIEKAYEALSIENAETKVNLAQQIEDNDDLRQSNQELSDDVVAGSRLQLTAINAGAYKVSSGGEEDETDRARRAERVKGCITIGANAIAEKGEREVIMRVITPEKKVLTAAQDSTGQGSNQFSVNGNNLFFTAKKTVWYENENTNVCLTFDFEDFAEGTYMVEIYIDGALTQEARFVLD</sequence>
<dbReference type="RefSeq" id="WP_151666648.1">
    <property type="nucleotide sequence ID" value="NZ_WBVO01000002.1"/>
</dbReference>
<feature type="coiled-coil region" evidence="1">
    <location>
        <begin position="86"/>
        <end position="162"/>
    </location>
</feature>
<evidence type="ECO:0000313" key="3">
    <source>
        <dbReference type="EMBL" id="KAB2813980.1"/>
    </source>
</evidence>
<accession>A0A6N6RJU6</accession>
<evidence type="ECO:0008006" key="5">
    <source>
        <dbReference type="Google" id="ProtNLM"/>
    </source>
</evidence>
<organism evidence="3 4">
    <name type="scientific">Phaeocystidibacter luteus</name>
    <dbReference type="NCBI Taxonomy" id="911197"/>
    <lineage>
        <taxon>Bacteria</taxon>
        <taxon>Pseudomonadati</taxon>
        <taxon>Bacteroidota</taxon>
        <taxon>Flavobacteriia</taxon>
        <taxon>Flavobacteriales</taxon>
        <taxon>Phaeocystidibacteraceae</taxon>
        <taxon>Phaeocystidibacter</taxon>
    </lineage>
</organism>
<dbReference type="OrthoDB" id="1115172at2"/>
<gene>
    <name evidence="3" type="ORF">F8C67_04665</name>
</gene>
<dbReference type="AlphaFoldDB" id="A0A6N6RJU6"/>
<dbReference type="Proteomes" id="UP000468650">
    <property type="component" value="Unassembled WGS sequence"/>
</dbReference>
<keyword evidence="2" id="KW-0812">Transmembrane</keyword>
<comment type="caution">
    <text evidence="3">The sequence shown here is derived from an EMBL/GenBank/DDBJ whole genome shotgun (WGS) entry which is preliminary data.</text>
</comment>
<feature type="transmembrane region" description="Helical" evidence="2">
    <location>
        <begin position="15"/>
        <end position="34"/>
    </location>
</feature>
<keyword evidence="2" id="KW-0472">Membrane</keyword>
<protein>
    <recommendedName>
        <fullName evidence="5">Chromosome segregation protein SMC</fullName>
    </recommendedName>
</protein>
<evidence type="ECO:0000256" key="2">
    <source>
        <dbReference type="SAM" id="Phobius"/>
    </source>
</evidence>
<evidence type="ECO:0000313" key="4">
    <source>
        <dbReference type="Proteomes" id="UP000468650"/>
    </source>
</evidence>
<reference evidence="3 4" key="1">
    <citation type="submission" date="2019-09" db="EMBL/GenBank/DDBJ databases">
        <title>Genomes of family Cryomorphaceae.</title>
        <authorList>
            <person name="Bowman J.P."/>
        </authorList>
    </citation>
    <scope>NUCLEOTIDE SEQUENCE [LARGE SCALE GENOMIC DNA]</scope>
    <source>
        <strain evidence="3 4">LMG 25704</strain>
    </source>
</reference>
<proteinExistence type="predicted"/>
<dbReference type="EMBL" id="WBVO01000002">
    <property type="protein sequence ID" value="KAB2813980.1"/>
    <property type="molecule type" value="Genomic_DNA"/>
</dbReference>
<keyword evidence="4" id="KW-1185">Reference proteome</keyword>